<reference evidence="1 3" key="1">
    <citation type="journal article" date="2020" name="Microorganisms">
        <title>Reliable Identification of Environmental Pseudomonas Isolates Using the rpoD Gene.</title>
        <authorList>
            <consortium name="The Broad Institute Genome Sequencing Platform"/>
            <person name="Girard L."/>
            <person name="Lood C."/>
            <person name="Rokni-Zadeh H."/>
            <person name="van Noort V."/>
            <person name="Lavigne R."/>
            <person name="De Mot R."/>
        </authorList>
    </citation>
    <scope>NUCLEOTIDE SEQUENCE</scope>
    <source>
        <strain evidence="1 3">RW4S2</strain>
    </source>
</reference>
<evidence type="ECO:0000313" key="1">
    <source>
        <dbReference type="EMBL" id="MBC3471070.1"/>
    </source>
</evidence>
<dbReference type="AlphaFoldDB" id="A0A923GKM8"/>
<organism evidence="1">
    <name type="scientific">Pseudomonas vlassakiae</name>
    <dbReference type="NCBI Taxonomy" id="485888"/>
    <lineage>
        <taxon>Bacteria</taxon>
        <taxon>Pseudomonadati</taxon>
        <taxon>Pseudomonadota</taxon>
        <taxon>Gammaproteobacteria</taxon>
        <taxon>Pseudomonadales</taxon>
        <taxon>Pseudomonadaceae</taxon>
        <taxon>Pseudomonas</taxon>
    </lineage>
</organism>
<dbReference type="EMBL" id="JABWRP010000006">
    <property type="protein sequence ID" value="MBC3471070.1"/>
    <property type="molecule type" value="Genomic_DNA"/>
</dbReference>
<accession>A0A923GKM8</accession>
<reference evidence="2" key="3">
    <citation type="submission" date="2021-06" db="EMBL/GenBank/DDBJ databases">
        <title>Updating the genus Pseudomonas: Description of 43 new species and partition of the Pseudomonas putida group.</title>
        <authorList>
            <person name="Girard L."/>
            <person name="Lood C."/>
            <person name="Vandamme P."/>
            <person name="Rokni-Zadeh H."/>
            <person name="Van Noort V."/>
            <person name="Hofte M."/>
            <person name="Lavigne R."/>
            <person name="De Mot R."/>
        </authorList>
    </citation>
    <scope>NUCLEOTIDE SEQUENCE</scope>
    <source>
        <strain evidence="2">RW4S2</strain>
    </source>
</reference>
<keyword evidence="3" id="KW-1185">Reference proteome</keyword>
<evidence type="ECO:0000313" key="2">
    <source>
        <dbReference type="EMBL" id="MBV4541749.1"/>
    </source>
</evidence>
<protein>
    <submittedName>
        <fullName evidence="1">Uncharacterized protein</fullName>
    </submittedName>
</protein>
<dbReference type="Proteomes" id="UP000628137">
    <property type="component" value="Unassembled WGS sequence"/>
</dbReference>
<dbReference type="RefSeq" id="WP_186602459.1">
    <property type="nucleotide sequence ID" value="NZ_JABWRP020000007.1"/>
</dbReference>
<reference evidence="1" key="2">
    <citation type="submission" date="2020-07" db="EMBL/GenBank/DDBJ databases">
        <authorList>
            <person name="Lood C."/>
            <person name="Girard L."/>
        </authorList>
    </citation>
    <scope>NUCLEOTIDE SEQUENCE</scope>
    <source>
        <strain evidence="1">RW4S2</strain>
    </source>
</reference>
<sequence>MNDALSQSPEACEREELSETLLARIEDMVANKPQATAFFAYQLHAWSNEGYLPPNCVTALYMVGKALHGSAAQAVELAPSTRVSLERLLGITQR</sequence>
<gene>
    <name evidence="2" type="ORF">HU738_011875</name>
    <name evidence="1" type="ORF">HU738_10910</name>
</gene>
<name>A0A923GKM8_9PSED</name>
<proteinExistence type="predicted"/>
<evidence type="ECO:0000313" key="3">
    <source>
        <dbReference type="Proteomes" id="UP000628137"/>
    </source>
</evidence>
<comment type="caution">
    <text evidence="1">The sequence shown here is derived from an EMBL/GenBank/DDBJ whole genome shotgun (WGS) entry which is preliminary data.</text>
</comment>
<dbReference type="EMBL" id="JABWRP020000007">
    <property type="protein sequence ID" value="MBV4541749.1"/>
    <property type="molecule type" value="Genomic_DNA"/>
</dbReference>